<keyword evidence="3 6" id="KW-0378">Hydrolase</keyword>
<evidence type="ECO:0000256" key="4">
    <source>
        <dbReference type="ARBA" id="ARBA00022833"/>
    </source>
</evidence>
<dbReference type="Gene3D" id="3.60.15.10">
    <property type="entry name" value="Ribonuclease Z/Hydroxyacylglutathione hydrolase-like"/>
    <property type="match status" value="1"/>
</dbReference>
<keyword evidence="2" id="KW-0479">Metal-binding</keyword>
<keyword evidence="7" id="KW-1185">Reference proteome</keyword>
<evidence type="ECO:0000256" key="1">
    <source>
        <dbReference type="ARBA" id="ARBA00007749"/>
    </source>
</evidence>
<dbReference type="InterPro" id="IPR001279">
    <property type="entry name" value="Metallo-B-lactamas"/>
</dbReference>
<evidence type="ECO:0000313" key="6">
    <source>
        <dbReference type="EMBL" id="ASF44350.1"/>
    </source>
</evidence>
<dbReference type="GO" id="GO:0016787">
    <property type="term" value="F:hydrolase activity"/>
    <property type="evidence" value="ECO:0007669"/>
    <property type="project" value="UniProtKB-KW"/>
</dbReference>
<comment type="similarity">
    <text evidence="1">Belongs to the metallo-beta-lactamase superfamily.</text>
</comment>
<dbReference type="PANTHER" id="PTHR42978">
    <property type="entry name" value="QUORUM-QUENCHING LACTONASE YTNP-RELATED-RELATED"/>
    <property type="match status" value="1"/>
</dbReference>
<evidence type="ECO:0000313" key="7">
    <source>
        <dbReference type="Proteomes" id="UP000197007"/>
    </source>
</evidence>
<dbReference type="Proteomes" id="UP000197007">
    <property type="component" value="Chromosome"/>
</dbReference>
<dbReference type="SMART" id="SM00849">
    <property type="entry name" value="Lactamase_B"/>
    <property type="match status" value="1"/>
</dbReference>
<dbReference type="InterPro" id="IPR036866">
    <property type="entry name" value="RibonucZ/Hydroxyglut_hydro"/>
</dbReference>
<dbReference type="GO" id="GO:0046872">
    <property type="term" value="F:metal ion binding"/>
    <property type="evidence" value="ECO:0007669"/>
    <property type="project" value="UniProtKB-KW"/>
</dbReference>
<evidence type="ECO:0000256" key="2">
    <source>
        <dbReference type="ARBA" id="ARBA00022723"/>
    </source>
</evidence>
<protein>
    <submittedName>
        <fullName evidence="6">MBL fold metallo-hydrolase</fullName>
    </submittedName>
</protein>
<dbReference type="AlphaFoldDB" id="A0A1Z4BSZ0"/>
<dbReference type="Pfam" id="PF00753">
    <property type="entry name" value="Lactamase_B"/>
    <property type="match status" value="1"/>
</dbReference>
<dbReference type="InterPro" id="IPR051013">
    <property type="entry name" value="MBL_superfamily_lactonases"/>
</dbReference>
<name>A0A1Z4BSZ0_9FLAO</name>
<dbReference type="SUPFAM" id="SSF56281">
    <property type="entry name" value="Metallo-hydrolase/oxidoreductase"/>
    <property type="match status" value="1"/>
</dbReference>
<sequence length="334" mass="37463">MNRRKFFQTTALSGGLLAVPSLMSFLPEKTTDSNVVATGCNLKITLGDLELFLLSDGYMNVTPPQSIFAPQIPKKDFVKQMQKLYLDPELMQMSVNILLIKSANKYILIDAGNGKHSGKTNIGRLPENLIKIGVSPSDITDVFITHAHGDHIGGLTTPDGKLTFPNAQCYINKKEYDFWLSPNPDFSKTKYKRTPQQLEQYLNYSRNILKALGNHLHFFSAGDTLFGILKTELAEGHTPGHTLVTIISEGRSLKHLADTVHSPLLIAKPDWGVLWDTDYQQGIYTRLRILENCYKEHTLILAGHLPFPGLGYIGKEKDYRWVPFSYASPEDVII</sequence>
<dbReference type="RefSeq" id="WP_088595148.1">
    <property type="nucleotide sequence ID" value="NZ_CP022022.1"/>
</dbReference>
<proteinExistence type="inferred from homology"/>
<dbReference type="KEGG" id="capn:CBG49_15285"/>
<reference evidence="7" key="1">
    <citation type="submission" date="2017-06" db="EMBL/GenBank/DDBJ databases">
        <title>Complete genome sequence of Capnocytophaga sp. KCOM 1579 (=ChDC OS43) isolated from a human refractory periapical abscess lesion.</title>
        <authorList>
            <person name="Kook J.-K."/>
            <person name="Park S.-N."/>
            <person name="Lim Y.K."/>
            <person name="Roh H."/>
        </authorList>
    </citation>
    <scope>NUCLEOTIDE SEQUENCE [LARGE SCALE GENOMIC DNA]</scope>
    <source>
        <strain evidence="7">ChDC OS43</strain>
    </source>
</reference>
<dbReference type="PANTHER" id="PTHR42978:SF6">
    <property type="entry name" value="QUORUM-QUENCHING LACTONASE YTNP-RELATED"/>
    <property type="match status" value="1"/>
</dbReference>
<dbReference type="EMBL" id="CP022022">
    <property type="protein sequence ID" value="ASF44350.1"/>
    <property type="molecule type" value="Genomic_DNA"/>
</dbReference>
<dbReference type="CDD" id="cd07720">
    <property type="entry name" value="OPHC2-like_MBL-fold"/>
    <property type="match status" value="1"/>
</dbReference>
<keyword evidence="4" id="KW-0862">Zinc</keyword>
<evidence type="ECO:0000259" key="5">
    <source>
        <dbReference type="SMART" id="SM00849"/>
    </source>
</evidence>
<feature type="domain" description="Metallo-beta-lactamase" evidence="5">
    <location>
        <begin position="94"/>
        <end position="304"/>
    </location>
</feature>
<evidence type="ECO:0000256" key="3">
    <source>
        <dbReference type="ARBA" id="ARBA00022801"/>
    </source>
</evidence>
<accession>A0A1Z4BSZ0</accession>
<organism evidence="6 7">
    <name type="scientific">Capnocytophaga endodontalis</name>
    <dbReference type="NCBI Taxonomy" id="2708117"/>
    <lineage>
        <taxon>Bacteria</taxon>
        <taxon>Pseudomonadati</taxon>
        <taxon>Bacteroidota</taxon>
        <taxon>Flavobacteriia</taxon>
        <taxon>Flavobacteriales</taxon>
        <taxon>Flavobacteriaceae</taxon>
        <taxon>Capnocytophaga</taxon>
    </lineage>
</organism>
<gene>
    <name evidence="6" type="ORF">CBG49_15285</name>
</gene>